<gene>
    <name evidence="3" type="ORF">DPMN_141763</name>
</gene>
<dbReference type="SUPFAM" id="SSF57667">
    <property type="entry name" value="beta-beta-alpha zinc fingers"/>
    <property type="match status" value="1"/>
</dbReference>
<organism evidence="3 4">
    <name type="scientific">Dreissena polymorpha</name>
    <name type="common">Zebra mussel</name>
    <name type="synonym">Mytilus polymorpha</name>
    <dbReference type="NCBI Taxonomy" id="45954"/>
    <lineage>
        <taxon>Eukaryota</taxon>
        <taxon>Metazoa</taxon>
        <taxon>Spiralia</taxon>
        <taxon>Lophotrochozoa</taxon>
        <taxon>Mollusca</taxon>
        <taxon>Bivalvia</taxon>
        <taxon>Autobranchia</taxon>
        <taxon>Heteroconchia</taxon>
        <taxon>Euheterodonta</taxon>
        <taxon>Imparidentia</taxon>
        <taxon>Neoheterodontei</taxon>
        <taxon>Myida</taxon>
        <taxon>Dreissenoidea</taxon>
        <taxon>Dreissenidae</taxon>
        <taxon>Dreissena</taxon>
    </lineage>
</organism>
<accession>A0A9D4GAD6</accession>
<dbReference type="PROSITE" id="PS50157">
    <property type="entry name" value="ZINC_FINGER_C2H2_2"/>
    <property type="match status" value="1"/>
</dbReference>
<evidence type="ECO:0000313" key="3">
    <source>
        <dbReference type="EMBL" id="KAH3813308.1"/>
    </source>
</evidence>
<reference evidence="3" key="2">
    <citation type="submission" date="2020-11" db="EMBL/GenBank/DDBJ databases">
        <authorList>
            <person name="McCartney M.A."/>
            <person name="Auch B."/>
            <person name="Kono T."/>
            <person name="Mallez S."/>
            <person name="Becker A."/>
            <person name="Gohl D.M."/>
            <person name="Silverstein K.A.T."/>
            <person name="Koren S."/>
            <person name="Bechman K.B."/>
            <person name="Herman A."/>
            <person name="Abrahante J.E."/>
            <person name="Garbe J."/>
        </authorList>
    </citation>
    <scope>NUCLEOTIDE SEQUENCE</scope>
    <source>
        <strain evidence="3">Duluth1</strain>
        <tissue evidence="3">Whole animal</tissue>
    </source>
</reference>
<reference evidence="3" key="1">
    <citation type="journal article" date="2019" name="bioRxiv">
        <title>The Genome of the Zebra Mussel, Dreissena polymorpha: A Resource for Invasive Species Research.</title>
        <authorList>
            <person name="McCartney M.A."/>
            <person name="Auch B."/>
            <person name="Kono T."/>
            <person name="Mallez S."/>
            <person name="Zhang Y."/>
            <person name="Obille A."/>
            <person name="Becker A."/>
            <person name="Abrahante J.E."/>
            <person name="Garbe J."/>
            <person name="Badalamenti J.P."/>
            <person name="Herman A."/>
            <person name="Mangelson H."/>
            <person name="Liachko I."/>
            <person name="Sullivan S."/>
            <person name="Sone E.D."/>
            <person name="Koren S."/>
            <person name="Silverstein K.A.T."/>
            <person name="Beckman K.B."/>
            <person name="Gohl D.M."/>
        </authorList>
    </citation>
    <scope>NUCLEOTIDE SEQUENCE</scope>
    <source>
        <strain evidence="3">Duluth1</strain>
        <tissue evidence="3">Whole animal</tissue>
    </source>
</reference>
<dbReference type="Gene3D" id="3.30.160.60">
    <property type="entry name" value="Classic Zinc Finger"/>
    <property type="match status" value="1"/>
</dbReference>
<evidence type="ECO:0000313" key="4">
    <source>
        <dbReference type="Proteomes" id="UP000828390"/>
    </source>
</evidence>
<dbReference type="GO" id="GO:0008270">
    <property type="term" value="F:zinc ion binding"/>
    <property type="evidence" value="ECO:0007669"/>
    <property type="project" value="UniProtKB-KW"/>
</dbReference>
<sequence>MAPPVASDMLCQTRGEAFTHRSSLRRHLRTHAGLAIYHCCGKAFQTILNGTERHITRGQRITYVQHVEGHTQRGINWPPTKGQRTVTKKL</sequence>
<dbReference type="InterPro" id="IPR013087">
    <property type="entry name" value="Znf_C2H2_type"/>
</dbReference>
<name>A0A9D4GAD6_DREPO</name>
<keyword evidence="1" id="KW-0479">Metal-binding</keyword>
<feature type="domain" description="C2H2-type" evidence="2">
    <location>
        <begin position="9"/>
        <end position="36"/>
    </location>
</feature>
<evidence type="ECO:0000256" key="1">
    <source>
        <dbReference type="PROSITE-ProRule" id="PRU00042"/>
    </source>
</evidence>
<protein>
    <recommendedName>
        <fullName evidence="2">C2H2-type domain-containing protein</fullName>
    </recommendedName>
</protein>
<proteinExistence type="predicted"/>
<keyword evidence="4" id="KW-1185">Reference proteome</keyword>
<keyword evidence="1" id="KW-0863">Zinc-finger</keyword>
<dbReference type="EMBL" id="JAIWYP010000006">
    <property type="protein sequence ID" value="KAH3813308.1"/>
    <property type="molecule type" value="Genomic_DNA"/>
</dbReference>
<comment type="caution">
    <text evidence="3">The sequence shown here is derived from an EMBL/GenBank/DDBJ whole genome shotgun (WGS) entry which is preliminary data.</text>
</comment>
<dbReference type="InterPro" id="IPR036236">
    <property type="entry name" value="Znf_C2H2_sf"/>
</dbReference>
<keyword evidence="1" id="KW-0862">Zinc</keyword>
<dbReference type="Proteomes" id="UP000828390">
    <property type="component" value="Unassembled WGS sequence"/>
</dbReference>
<dbReference type="AlphaFoldDB" id="A0A9D4GAD6"/>
<evidence type="ECO:0000259" key="2">
    <source>
        <dbReference type="PROSITE" id="PS50157"/>
    </source>
</evidence>